<sequence length="131" mass="14962">MPKLAELLDRKTLEDLRALVRPEEKAEEKVSVTAHAVDRLLNGGFRFPSEVPRTREAAERLLARAVLKGRFVRKCAGGAEEVCWNDLYLVIRRFPDGKIVVLTVNGDRAWRGWWVKKETYKRFSAKALAAL</sequence>
<dbReference type="RefSeq" id="WP_123927280.1">
    <property type="nucleotide sequence ID" value="NZ_RKRE01000001.1"/>
</dbReference>
<comment type="caution">
    <text evidence="1">The sequence shown here is derived from an EMBL/GenBank/DDBJ whole genome shotgun (WGS) entry which is preliminary data.</text>
</comment>
<dbReference type="EMBL" id="RKRE01000001">
    <property type="protein sequence ID" value="RPF49589.1"/>
    <property type="molecule type" value="Genomic_DNA"/>
</dbReference>
<protein>
    <submittedName>
        <fullName evidence="1">Uncharacterized protein</fullName>
    </submittedName>
</protein>
<accession>A0A3N5AX40</accession>
<organism evidence="1 2">
    <name type="scientific">Thermodesulfitimonas autotrophica</name>
    <dbReference type="NCBI Taxonomy" id="1894989"/>
    <lineage>
        <taxon>Bacteria</taxon>
        <taxon>Bacillati</taxon>
        <taxon>Bacillota</taxon>
        <taxon>Clostridia</taxon>
        <taxon>Thermoanaerobacterales</taxon>
        <taxon>Thermoanaerobacteraceae</taxon>
        <taxon>Thermodesulfitimonas</taxon>
    </lineage>
</organism>
<gene>
    <name evidence="1" type="ORF">EDD75_0407</name>
</gene>
<dbReference type="AlphaFoldDB" id="A0A3N5AX40"/>
<name>A0A3N5AX40_9THEO</name>
<evidence type="ECO:0000313" key="2">
    <source>
        <dbReference type="Proteomes" id="UP000282654"/>
    </source>
</evidence>
<reference evidence="1 2" key="1">
    <citation type="submission" date="2018-11" db="EMBL/GenBank/DDBJ databases">
        <title>Genomic Encyclopedia of Type Strains, Phase IV (KMG-IV): sequencing the most valuable type-strain genomes for metagenomic binning, comparative biology and taxonomic classification.</title>
        <authorList>
            <person name="Goeker M."/>
        </authorList>
    </citation>
    <scope>NUCLEOTIDE SEQUENCE [LARGE SCALE GENOMIC DNA]</scope>
    <source>
        <strain evidence="1 2">DSM 102936</strain>
    </source>
</reference>
<evidence type="ECO:0000313" key="1">
    <source>
        <dbReference type="EMBL" id="RPF49589.1"/>
    </source>
</evidence>
<dbReference type="OrthoDB" id="1716879at2"/>
<proteinExistence type="predicted"/>
<keyword evidence="2" id="KW-1185">Reference proteome</keyword>
<dbReference type="Proteomes" id="UP000282654">
    <property type="component" value="Unassembled WGS sequence"/>
</dbReference>